<dbReference type="InterPro" id="IPR052059">
    <property type="entry name" value="CR_Ser/Thr_kinase"/>
</dbReference>
<evidence type="ECO:0000259" key="6">
    <source>
        <dbReference type="PROSITE" id="PS50011"/>
    </source>
</evidence>
<dbReference type="Gene3D" id="3.30.200.20">
    <property type="entry name" value="Phosphorylase Kinase, domain 1"/>
    <property type="match status" value="1"/>
</dbReference>
<dbReference type="InParanoid" id="A0A059A3E4"/>
<feature type="compositionally biased region" description="Pro residues" evidence="5">
    <location>
        <begin position="385"/>
        <end position="398"/>
    </location>
</feature>
<gene>
    <name evidence="7" type="ORF">EUGRSUZ_K01597</name>
</gene>
<dbReference type="AlphaFoldDB" id="A0A059A3E4"/>
<dbReference type="GO" id="GO:0004672">
    <property type="term" value="F:protein kinase activity"/>
    <property type="evidence" value="ECO:0000318"/>
    <property type="project" value="GO_Central"/>
</dbReference>
<dbReference type="PANTHER" id="PTHR47973">
    <property type="entry name" value="CYSTEINE-RICH RECEPTOR-LIKE PROTEIN KINASE 3"/>
    <property type="match status" value="1"/>
</dbReference>
<dbReference type="GO" id="GO:0005886">
    <property type="term" value="C:plasma membrane"/>
    <property type="evidence" value="ECO:0000318"/>
    <property type="project" value="GO_Central"/>
</dbReference>
<dbReference type="GO" id="GO:0005524">
    <property type="term" value="F:ATP binding"/>
    <property type="evidence" value="ECO:0007669"/>
    <property type="project" value="UniProtKB-KW"/>
</dbReference>
<keyword evidence="2" id="KW-0547">Nucleotide-binding</keyword>
<dbReference type="PROSITE" id="PS50011">
    <property type="entry name" value="PROTEIN_KINASE_DOM"/>
    <property type="match status" value="1"/>
</dbReference>
<organism evidence="7">
    <name type="scientific">Eucalyptus grandis</name>
    <name type="common">Flooded gum</name>
    <dbReference type="NCBI Taxonomy" id="71139"/>
    <lineage>
        <taxon>Eukaryota</taxon>
        <taxon>Viridiplantae</taxon>
        <taxon>Streptophyta</taxon>
        <taxon>Embryophyta</taxon>
        <taxon>Tracheophyta</taxon>
        <taxon>Spermatophyta</taxon>
        <taxon>Magnoliopsida</taxon>
        <taxon>eudicotyledons</taxon>
        <taxon>Gunneridae</taxon>
        <taxon>Pentapetalae</taxon>
        <taxon>rosids</taxon>
        <taxon>malvids</taxon>
        <taxon>Myrtales</taxon>
        <taxon>Myrtaceae</taxon>
        <taxon>Myrtoideae</taxon>
        <taxon>Eucalypteae</taxon>
        <taxon>Eucalyptus</taxon>
    </lineage>
</organism>
<dbReference type="FunFam" id="3.30.200.20:FF:000015">
    <property type="entry name" value="Somatic embryogenesis receptor kinase 1"/>
    <property type="match status" value="1"/>
</dbReference>
<evidence type="ECO:0000256" key="3">
    <source>
        <dbReference type="ARBA" id="ARBA00022777"/>
    </source>
</evidence>
<keyword evidence="1" id="KW-0808">Transferase</keyword>
<reference evidence="7" key="1">
    <citation type="submission" date="2013-07" db="EMBL/GenBank/DDBJ databases">
        <title>The genome of Eucalyptus grandis.</title>
        <authorList>
            <person name="Schmutz J."/>
            <person name="Hayes R."/>
            <person name="Myburg A."/>
            <person name="Tuskan G."/>
            <person name="Grattapaglia D."/>
            <person name="Rokhsar D.S."/>
        </authorList>
    </citation>
    <scope>NUCLEOTIDE SEQUENCE</scope>
    <source>
        <tissue evidence="7">Leaf extractions</tissue>
    </source>
</reference>
<evidence type="ECO:0000256" key="5">
    <source>
        <dbReference type="SAM" id="MobiDB-lite"/>
    </source>
</evidence>
<dbReference type="InterPro" id="IPR011009">
    <property type="entry name" value="Kinase-like_dom_sf"/>
</dbReference>
<dbReference type="InterPro" id="IPR000719">
    <property type="entry name" value="Prot_kinase_dom"/>
</dbReference>
<keyword evidence="4" id="KW-0067">ATP-binding</keyword>
<feature type="region of interest" description="Disordered" evidence="5">
    <location>
        <begin position="365"/>
        <end position="398"/>
    </location>
</feature>
<proteinExistence type="predicted"/>
<evidence type="ECO:0000256" key="1">
    <source>
        <dbReference type="ARBA" id="ARBA00022679"/>
    </source>
</evidence>
<evidence type="ECO:0000313" key="7">
    <source>
        <dbReference type="EMBL" id="KCW47855.1"/>
    </source>
</evidence>
<sequence>MVFNLRSFSFTDSIEDDPPPPPRGFSLKELRVGTHKFSEENFLAEGGFGKVYRGRLADGSLVAVKRARTVDQCSKEQFETEVQVGRSVSTHPNVLRLRGFCRTTKELLLVYPLIINNSLSYNLTERPDRFAQPLNWTTRKRIALGAARGLAHLHHQGNIKIMHRYICAASILLNVQFEAVIGSFCIAMIMHERNVEEGTIEWRTHTPRHGTGVSLSSPLEENSADAGFDSQIYHRYEDVYVNTLTCGIIGFTAPEYSYTGKCTLKNDVFAYGKMLLELISGQPIFDFFPEVHNGEALWLEDWVRKHMNEGQLGRVIDPNLQANYVEEEAERLVQLALLCAHKDPSVRPEMSEVVEILESQFLQRDSSTRSSWSPSECEPTTPYYSFPPSPSPPLVIGP</sequence>
<dbReference type="OMA" id="DTHITTE"/>
<dbReference type="eggNOG" id="KOG1187">
    <property type="taxonomic scope" value="Eukaryota"/>
</dbReference>
<dbReference type="GO" id="GO:0007165">
    <property type="term" value="P:signal transduction"/>
    <property type="evidence" value="ECO:0000318"/>
    <property type="project" value="GO_Central"/>
</dbReference>
<keyword evidence="3" id="KW-0418">Kinase</keyword>
<evidence type="ECO:0000256" key="2">
    <source>
        <dbReference type="ARBA" id="ARBA00022741"/>
    </source>
</evidence>
<dbReference type="Gramene" id="KCW47855">
    <property type="protein sequence ID" value="KCW47855"/>
    <property type="gene ID" value="EUGRSUZ_K01597"/>
</dbReference>
<dbReference type="EMBL" id="KK198763">
    <property type="protein sequence ID" value="KCW47855.1"/>
    <property type="molecule type" value="Genomic_DNA"/>
</dbReference>
<dbReference type="Gene3D" id="1.10.510.10">
    <property type="entry name" value="Transferase(Phosphotransferase) domain 1"/>
    <property type="match status" value="1"/>
</dbReference>
<dbReference type="Pfam" id="PF07714">
    <property type="entry name" value="PK_Tyr_Ser-Thr"/>
    <property type="match status" value="2"/>
</dbReference>
<dbReference type="SUPFAM" id="SSF56112">
    <property type="entry name" value="Protein kinase-like (PK-like)"/>
    <property type="match status" value="1"/>
</dbReference>
<protein>
    <recommendedName>
        <fullName evidence="6">Protein kinase domain-containing protein</fullName>
    </recommendedName>
</protein>
<dbReference type="PIRSF" id="PIRSF000654">
    <property type="entry name" value="Integrin-linked_kinase"/>
    <property type="match status" value="1"/>
</dbReference>
<feature type="domain" description="Protein kinase" evidence="6">
    <location>
        <begin position="37"/>
        <end position="362"/>
    </location>
</feature>
<feature type="compositionally biased region" description="Low complexity" evidence="5">
    <location>
        <begin position="368"/>
        <end position="384"/>
    </location>
</feature>
<evidence type="ECO:0000256" key="4">
    <source>
        <dbReference type="ARBA" id="ARBA00022840"/>
    </source>
</evidence>
<accession>A0A059A3E4</accession>
<dbReference type="InterPro" id="IPR001245">
    <property type="entry name" value="Ser-Thr/Tyr_kinase_cat_dom"/>
</dbReference>
<name>A0A059A3E4_EUCGR</name>